<dbReference type="InterPro" id="IPR029044">
    <property type="entry name" value="Nucleotide-diphossugar_trans"/>
</dbReference>
<dbReference type="InterPro" id="IPR050834">
    <property type="entry name" value="Glycosyltransf_2"/>
</dbReference>
<dbReference type="CDD" id="cd00761">
    <property type="entry name" value="Glyco_tranf_GTA_type"/>
    <property type="match status" value="1"/>
</dbReference>
<dbReference type="Pfam" id="PF00535">
    <property type="entry name" value="Glycos_transf_2"/>
    <property type="match status" value="1"/>
</dbReference>
<evidence type="ECO:0000313" key="3">
    <source>
        <dbReference type="Proteomes" id="UP000500882"/>
    </source>
</evidence>
<feature type="domain" description="Glycosyltransferase 2-like" evidence="1">
    <location>
        <begin position="5"/>
        <end position="162"/>
    </location>
</feature>
<dbReference type="GO" id="GO:0044010">
    <property type="term" value="P:single-species biofilm formation"/>
    <property type="evidence" value="ECO:0007669"/>
    <property type="project" value="TreeGrafter"/>
</dbReference>
<evidence type="ECO:0000259" key="1">
    <source>
        <dbReference type="Pfam" id="PF00535"/>
    </source>
</evidence>
<gene>
    <name evidence="2" type="ORF">BatF92_16290</name>
</gene>
<dbReference type="SUPFAM" id="SSF53448">
    <property type="entry name" value="Nucleotide-diphospho-sugar transferases"/>
    <property type="match status" value="1"/>
</dbReference>
<dbReference type="PANTHER" id="PTHR43685:SF2">
    <property type="entry name" value="GLYCOSYLTRANSFERASE 2-LIKE DOMAIN-CONTAINING PROTEIN"/>
    <property type="match status" value="1"/>
</dbReference>
<dbReference type="Proteomes" id="UP000500882">
    <property type="component" value="Chromosome"/>
</dbReference>
<dbReference type="EMBL" id="AP022660">
    <property type="protein sequence ID" value="BCA49687.1"/>
    <property type="molecule type" value="Genomic_DNA"/>
</dbReference>
<organism evidence="2 3">
    <name type="scientific">Bacteroides thetaiotaomicron</name>
    <dbReference type="NCBI Taxonomy" id="818"/>
    <lineage>
        <taxon>Bacteria</taxon>
        <taxon>Pseudomonadati</taxon>
        <taxon>Bacteroidota</taxon>
        <taxon>Bacteroidia</taxon>
        <taxon>Bacteroidales</taxon>
        <taxon>Bacteroidaceae</taxon>
        <taxon>Bacteroides</taxon>
    </lineage>
</organism>
<dbReference type="InterPro" id="IPR001173">
    <property type="entry name" value="Glyco_trans_2-like"/>
</dbReference>
<accession>A0A679HHQ3</accession>
<evidence type="ECO:0000313" key="2">
    <source>
        <dbReference type="EMBL" id="BCA49687.1"/>
    </source>
</evidence>
<name>A0A679HHQ3_BACT4</name>
<dbReference type="Gene3D" id="3.90.550.10">
    <property type="entry name" value="Spore Coat Polysaccharide Biosynthesis Protein SpsA, Chain A"/>
    <property type="match status" value="1"/>
</dbReference>
<dbReference type="RefSeq" id="WP_172556580.1">
    <property type="nucleotide sequence ID" value="NZ_AP022660.1"/>
</dbReference>
<reference evidence="2 3" key="1">
    <citation type="submission" date="2020-02" db="EMBL/GenBank/DDBJ databases">
        <title>Whole-genome sequencing and comparative analysis of the genomes of Bacteroides thetaiotaomicron and Escherichia coli isolated from a healthy resident in Vietnam.</title>
        <authorList>
            <person name="Mohsin M."/>
            <person name="Tanaka K."/>
            <person name="Kawahara R."/>
            <person name="Kondo S."/>
            <person name="Noguchi H."/>
            <person name="Motooka D."/>
            <person name="Nakamura S."/>
            <person name="Khong D.T."/>
            <person name="Nguyen T.N."/>
            <person name="Tran H.T."/>
            <person name="Yamamoto Y."/>
        </authorList>
    </citation>
    <scope>NUCLEOTIDE SEQUENCE [LARGE SCALE GENOMIC DNA]</scope>
    <source>
        <strain evidence="2 3">F9-2</strain>
    </source>
</reference>
<sequence length="319" mass="36765">MRKITIVIPCYNASVYIDRCIKALEKQNFKDFKVIFIDDFSTDNTIDILSSFKGITTFHFEVLCNNSNCGPAYSRNRGILKADSDFITFCDCDDWYESDFLEKLYQLLLNTNSDIAFCGYKVVDENGNLQMRALTDKSGTLSRTEIFGLDVDSLCMMMVKTSIMKDTLLPNLRNGEDVATVSLLIGKAKGYAVTSDCLYNYFRRQGSASQKPCMKVVDSLVASFDYTKNYFPTEDRHELEYLGVKNMLYGALITLFSFGYDTKKAENILSQFEHEFPKWYLNPFIPNLSLYKRFVLLCLRYHCFLGVRVIAMLRNWIIN</sequence>
<dbReference type="PANTHER" id="PTHR43685">
    <property type="entry name" value="GLYCOSYLTRANSFERASE"/>
    <property type="match status" value="1"/>
</dbReference>
<proteinExistence type="predicted"/>
<protein>
    <recommendedName>
        <fullName evidence="1">Glycosyltransferase 2-like domain-containing protein</fullName>
    </recommendedName>
</protein>
<dbReference type="AlphaFoldDB" id="A0A679HHQ3"/>